<dbReference type="InterPro" id="IPR016161">
    <property type="entry name" value="Ald_DH/histidinol_DH"/>
</dbReference>
<dbReference type="Pfam" id="PF00171">
    <property type="entry name" value="Aldedh"/>
    <property type="match status" value="1"/>
</dbReference>
<accession>A0ABQ3D1E5</accession>
<protein>
    <submittedName>
        <fullName evidence="5">Aldehyde dehydrogenase</fullName>
    </submittedName>
</protein>
<keyword evidence="6" id="KW-1185">Reference proteome</keyword>
<sequence length="475" mass="49294">MTTAGSRIAGSGRIPVENPAFGEVFADAPACTPDEVDAVVGAAASAWPAWRALSEDTRRGLLRDCGAALSAHAAEIAGLLTREQGKPLNEATAEVRLACDWFRHTAALTLGPPERAADDAGADVVVERVPRGVVAAVAPSNFPVILSVVKIAPALLAGNTVVLKPSPVCPLSTLRMGEVIGPCLPGGVLSVISGGADVGAALTGHRDVRMVSFTGSVGSGRRIARTAAASFTHVVLELGGNDACVVLPDTDLAAVAGQIFRRSMVNAGQFCAAIKRVYVSRRQQGQLVEALVAAAEALTIGDGSVPGTDLGPVVSREQRDHVSALVTQARQAGARVVTGGTPLDRPGYFYAPTVLTDLPAGTRLEADEQFGPVIPVIAYDDVSEAVARANATPFGLGGSVWGDETTACEVAALLDCGTTWVNTHGELRHDVPFGGTRSSGVGVEYGHWGLLEYTRLRVRHVERQRGSARARSCQP</sequence>
<dbReference type="EMBL" id="BMVN01000031">
    <property type="protein sequence ID" value="GHA52146.1"/>
    <property type="molecule type" value="Genomic_DNA"/>
</dbReference>
<name>A0ABQ3D1E5_9ACTN</name>
<dbReference type="SUPFAM" id="SSF53720">
    <property type="entry name" value="ALDH-like"/>
    <property type="match status" value="1"/>
</dbReference>
<comment type="caution">
    <text evidence="5">The sequence shown here is derived from an EMBL/GenBank/DDBJ whole genome shotgun (WGS) entry which is preliminary data.</text>
</comment>
<proteinExistence type="inferred from homology"/>
<dbReference type="PANTHER" id="PTHR11699">
    <property type="entry name" value="ALDEHYDE DEHYDROGENASE-RELATED"/>
    <property type="match status" value="1"/>
</dbReference>
<dbReference type="Gene3D" id="3.40.605.10">
    <property type="entry name" value="Aldehyde Dehydrogenase, Chain A, domain 1"/>
    <property type="match status" value="1"/>
</dbReference>
<feature type="active site" evidence="2">
    <location>
        <position position="237"/>
    </location>
</feature>
<comment type="similarity">
    <text evidence="3">Belongs to the aldehyde dehydrogenase family.</text>
</comment>
<dbReference type="InterPro" id="IPR044086">
    <property type="entry name" value="LUC3-like"/>
</dbReference>
<dbReference type="PROSITE" id="PS00687">
    <property type="entry name" value="ALDEHYDE_DEHYDR_GLU"/>
    <property type="match status" value="1"/>
</dbReference>
<feature type="domain" description="Aldehyde dehydrogenase" evidence="4">
    <location>
        <begin position="12"/>
        <end position="457"/>
    </location>
</feature>
<dbReference type="CDD" id="cd07106">
    <property type="entry name" value="ALDH_AldA-AAD23400"/>
    <property type="match status" value="1"/>
</dbReference>
<evidence type="ECO:0000313" key="5">
    <source>
        <dbReference type="EMBL" id="GHA52146.1"/>
    </source>
</evidence>
<reference evidence="6" key="1">
    <citation type="journal article" date="2019" name="Int. J. Syst. Evol. Microbiol.">
        <title>The Global Catalogue of Microorganisms (GCM) 10K type strain sequencing project: providing services to taxonomists for standard genome sequencing and annotation.</title>
        <authorList>
            <consortium name="The Broad Institute Genomics Platform"/>
            <consortium name="The Broad Institute Genome Sequencing Center for Infectious Disease"/>
            <person name="Wu L."/>
            <person name="Ma J."/>
        </authorList>
    </citation>
    <scope>NUCLEOTIDE SEQUENCE [LARGE SCALE GENOMIC DNA]</scope>
    <source>
        <strain evidence="6">JCM 4733</strain>
    </source>
</reference>
<evidence type="ECO:0000256" key="3">
    <source>
        <dbReference type="RuleBase" id="RU003345"/>
    </source>
</evidence>
<organism evidence="5 6">
    <name type="scientific">Streptomyces canarius</name>
    <dbReference type="NCBI Taxonomy" id="285453"/>
    <lineage>
        <taxon>Bacteria</taxon>
        <taxon>Bacillati</taxon>
        <taxon>Actinomycetota</taxon>
        <taxon>Actinomycetes</taxon>
        <taxon>Kitasatosporales</taxon>
        <taxon>Streptomycetaceae</taxon>
        <taxon>Streptomyces</taxon>
    </lineage>
</organism>
<evidence type="ECO:0000256" key="2">
    <source>
        <dbReference type="PROSITE-ProRule" id="PRU10007"/>
    </source>
</evidence>
<evidence type="ECO:0000313" key="6">
    <source>
        <dbReference type="Proteomes" id="UP000653644"/>
    </source>
</evidence>
<dbReference type="Proteomes" id="UP000653644">
    <property type="component" value="Unassembled WGS sequence"/>
</dbReference>
<dbReference type="InterPro" id="IPR029510">
    <property type="entry name" value="Ald_DH_CS_GLU"/>
</dbReference>
<gene>
    <name evidence="5" type="ORF">GCM10010345_65850</name>
</gene>
<dbReference type="InterPro" id="IPR016162">
    <property type="entry name" value="Ald_DH_N"/>
</dbReference>
<evidence type="ECO:0000256" key="1">
    <source>
        <dbReference type="ARBA" id="ARBA00023002"/>
    </source>
</evidence>
<dbReference type="InterPro" id="IPR016163">
    <property type="entry name" value="Ald_DH_C"/>
</dbReference>
<evidence type="ECO:0000259" key="4">
    <source>
        <dbReference type="Pfam" id="PF00171"/>
    </source>
</evidence>
<keyword evidence="1 3" id="KW-0560">Oxidoreductase</keyword>
<dbReference type="InterPro" id="IPR015590">
    <property type="entry name" value="Aldehyde_DH_dom"/>
</dbReference>
<dbReference type="Gene3D" id="3.40.309.10">
    <property type="entry name" value="Aldehyde Dehydrogenase, Chain A, domain 2"/>
    <property type="match status" value="1"/>
</dbReference>